<dbReference type="GO" id="GO:0031297">
    <property type="term" value="P:replication fork processing"/>
    <property type="evidence" value="ECO:0007669"/>
    <property type="project" value="TreeGrafter"/>
</dbReference>
<keyword evidence="4" id="KW-0238">DNA-binding</keyword>
<feature type="compositionally biased region" description="Polar residues" evidence="7">
    <location>
        <begin position="23"/>
        <end position="39"/>
    </location>
</feature>
<comment type="caution">
    <text evidence="8">The sequence shown here is derived from an EMBL/GenBank/DDBJ whole genome shotgun (WGS) entry which is preliminary data.</text>
</comment>
<dbReference type="Proteomes" id="UP001285354">
    <property type="component" value="Unassembled WGS sequence"/>
</dbReference>
<dbReference type="Gene3D" id="6.10.130.30">
    <property type="match status" value="1"/>
</dbReference>
<dbReference type="GO" id="GO:0051382">
    <property type="term" value="P:kinetochore assembly"/>
    <property type="evidence" value="ECO:0007669"/>
    <property type="project" value="InterPro"/>
</dbReference>
<comment type="subcellular location">
    <subcellularLocation>
        <location evidence="1">Nucleus</location>
    </subcellularLocation>
</comment>
<dbReference type="InterPro" id="IPR018552">
    <property type="entry name" value="CENP-X"/>
</dbReference>
<dbReference type="Pfam" id="PF09415">
    <property type="entry name" value="CENP-X"/>
    <property type="match status" value="1"/>
</dbReference>
<reference evidence="8" key="1">
    <citation type="submission" date="2023-06" db="EMBL/GenBank/DDBJ databases">
        <title>Draft genome of Marssonina rosae.</title>
        <authorList>
            <person name="Cheng Q."/>
        </authorList>
    </citation>
    <scope>NUCLEOTIDE SEQUENCE</scope>
    <source>
        <strain evidence="8">R4</strain>
    </source>
</reference>
<dbReference type="AlphaFoldDB" id="A0AAD9T0V3"/>
<keyword evidence="3" id="KW-0227">DNA damage</keyword>
<evidence type="ECO:0000256" key="7">
    <source>
        <dbReference type="SAM" id="MobiDB-lite"/>
    </source>
</evidence>
<dbReference type="GO" id="GO:0006281">
    <property type="term" value="P:DNA repair"/>
    <property type="evidence" value="ECO:0007669"/>
    <property type="project" value="UniProtKB-KW"/>
</dbReference>
<evidence type="ECO:0008006" key="10">
    <source>
        <dbReference type="Google" id="ProtNLM"/>
    </source>
</evidence>
<evidence type="ECO:0000313" key="9">
    <source>
        <dbReference type="Proteomes" id="UP001285354"/>
    </source>
</evidence>
<evidence type="ECO:0000256" key="1">
    <source>
        <dbReference type="ARBA" id="ARBA00004123"/>
    </source>
</evidence>
<dbReference type="GO" id="GO:0000712">
    <property type="term" value="P:resolution of meiotic recombination intermediates"/>
    <property type="evidence" value="ECO:0007669"/>
    <property type="project" value="TreeGrafter"/>
</dbReference>
<evidence type="ECO:0000256" key="2">
    <source>
        <dbReference type="ARBA" id="ARBA00009359"/>
    </source>
</evidence>
<evidence type="ECO:0000256" key="3">
    <source>
        <dbReference type="ARBA" id="ARBA00022763"/>
    </source>
</evidence>
<feature type="compositionally biased region" description="Acidic residues" evidence="7">
    <location>
        <begin position="74"/>
        <end position="88"/>
    </location>
</feature>
<feature type="compositionally biased region" description="Pro residues" evidence="7">
    <location>
        <begin position="1"/>
        <end position="12"/>
    </location>
</feature>
<evidence type="ECO:0000256" key="5">
    <source>
        <dbReference type="ARBA" id="ARBA00023204"/>
    </source>
</evidence>
<keyword evidence="6" id="KW-0539">Nucleus</keyword>
<keyword evidence="5" id="KW-0234">DNA repair</keyword>
<feature type="compositionally biased region" description="Polar residues" evidence="7">
    <location>
        <begin position="59"/>
        <end position="71"/>
    </location>
</feature>
<dbReference type="PANTHER" id="PTHR28680:SF1">
    <property type="entry name" value="CENTROMERE PROTEIN X"/>
    <property type="match status" value="1"/>
</dbReference>
<evidence type="ECO:0000256" key="4">
    <source>
        <dbReference type="ARBA" id="ARBA00023125"/>
    </source>
</evidence>
<dbReference type="CDD" id="cd22921">
    <property type="entry name" value="HFD_CENP-X"/>
    <property type="match status" value="1"/>
</dbReference>
<sequence length="212" mass="22457">MPPKPFRPPRPQPSHSKGRGRSHGTTTHASTSQRTSTTPRAPKSQAGRERQASRASKPRVSNTSTGRSIGSSDAEGDGDEDLDLDTDPEMAAGEGEHGTADDSDPFSSQTARASRSVPVARGGADDGPSIPPDLINVLLHTFFTQEGTRLHRDANVAVGRYIETFVREGVARADWARVHGWEGELGGGGGGEGGVLEVEDLERAAPQLLLDF</sequence>
<evidence type="ECO:0000313" key="8">
    <source>
        <dbReference type="EMBL" id="KAK2627191.1"/>
    </source>
</evidence>
<dbReference type="EMBL" id="JAUBYV010000004">
    <property type="protein sequence ID" value="KAK2627191.1"/>
    <property type="molecule type" value="Genomic_DNA"/>
</dbReference>
<gene>
    <name evidence="8" type="ORF">QTJ16_003157</name>
</gene>
<comment type="similarity">
    <text evidence="2">Belongs to the CENP-X/MHF2 family.</text>
</comment>
<name>A0AAD9T0V3_9HELO</name>
<organism evidence="8 9">
    <name type="scientific">Diplocarpon rosae</name>
    <dbReference type="NCBI Taxonomy" id="946125"/>
    <lineage>
        <taxon>Eukaryota</taxon>
        <taxon>Fungi</taxon>
        <taxon>Dikarya</taxon>
        <taxon>Ascomycota</taxon>
        <taxon>Pezizomycotina</taxon>
        <taxon>Leotiomycetes</taxon>
        <taxon>Helotiales</taxon>
        <taxon>Drepanopezizaceae</taxon>
        <taxon>Diplocarpon</taxon>
    </lineage>
</organism>
<dbReference type="GO" id="GO:0071821">
    <property type="term" value="C:FANCM-MHF complex"/>
    <property type="evidence" value="ECO:0007669"/>
    <property type="project" value="TreeGrafter"/>
</dbReference>
<protein>
    <recommendedName>
        <fullName evidence="10">Centromere protein X</fullName>
    </recommendedName>
</protein>
<feature type="region of interest" description="Disordered" evidence="7">
    <location>
        <begin position="1"/>
        <end position="129"/>
    </location>
</feature>
<accession>A0AAD9T0V3</accession>
<dbReference type="PANTHER" id="PTHR28680">
    <property type="entry name" value="CENTROMERE PROTEIN X"/>
    <property type="match status" value="1"/>
</dbReference>
<proteinExistence type="inferred from homology"/>
<dbReference type="GO" id="GO:0003677">
    <property type="term" value="F:DNA binding"/>
    <property type="evidence" value="ECO:0007669"/>
    <property type="project" value="UniProtKB-KW"/>
</dbReference>
<evidence type="ECO:0000256" key="6">
    <source>
        <dbReference type="ARBA" id="ARBA00023242"/>
    </source>
</evidence>
<keyword evidence="9" id="KW-1185">Reference proteome</keyword>